<evidence type="ECO:0000313" key="2">
    <source>
        <dbReference type="Proteomes" id="UP000077202"/>
    </source>
</evidence>
<evidence type="ECO:0000313" key="1">
    <source>
        <dbReference type="EMBL" id="OAE31295.1"/>
    </source>
</evidence>
<sequence length="116" mass="13068">MAESVAELKTSVVEYHPLSSPSSPEMKRFLLTNPKNKIWVEAQEKRHKAEQNVKECLPLGHQYVSALSAGTRQNNRKATGKSDITYLLQTTKTVGSGRIVEYAQQEEFLISTVMMK</sequence>
<proteinExistence type="predicted"/>
<name>A0A176WG71_MARPO</name>
<organism evidence="1 2">
    <name type="scientific">Marchantia polymorpha subsp. ruderalis</name>
    <dbReference type="NCBI Taxonomy" id="1480154"/>
    <lineage>
        <taxon>Eukaryota</taxon>
        <taxon>Viridiplantae</taxon>
        <taxon>Streptophyta</taxon>
        <taxon>Embryophyta</taxon>
        <taxon>Marchantiophyta</taxon>
        <taxon>Marchantiopsida</taxon>
        <taxon>Marchantiidae</taxon>
        <taxon>Marchantiales</taxon>
        <taxon>Marchantiaceae</taxon>
        <taxon>Marchantia</taxon>
    </lineage>
</organism>
<gene>
    <name evidence="1" type="ORF">AXG93_1962s1520</name>
</gene>
<accession>A0A176WG71</accession>
<protein>
    <submittedName>
        <fullName evidence="1">Uncharacterized protein</fullName>
    </submittedName>
</protein>
<dbReference type="EMBL" id="LVLJ01001129">
    <property type="protein sequence ID" value="OAE31295.1"/>
    <property type="molecule type" value="Genomic_DNA"/>
</dbReference>
<reference evidence="1" key="1">
    <citation type="submission" date="2016-03" db="EMBL/GenBank/DDBJ databases">
        <title>Mechanisms controlling the formation of the plant cell surface in tip-growing cells are functionally conserved among land plants.</title>
        <authorList>
            <person name="Honkanen S."/>
            <person name="Jones V.A."/>
            <person name="Morieri G."/>
            <person name="Champion C."/>
            <person name="Hetherington A.J."/>
            <person name="Kelly S."/>
            <person name="Saint-Marcoux D."/>
            <person name="Proust H."/>
            <person name="Prescott H."/>
            <person name="Dolan L."/>
        </authorList>
    </citation>
    <scope>NUCLEOTIDE SEQUENCE [LARGE SCALE GENOMIC DNA]</scope>
    <source>
        <tissue evidence="1">Whole gametophyte</tissue>
    </source>
</reference>
<dbReference type="AlphaFoldDB" id="A0A176WG71"/>
<comment type="caution">
    <text evidence="1">The sequence shown here is derived from an EMBL/GenBank/DDBJ whole genome shotgun (WGS) entry which is preliminary data.</text>
</comment>
<keyword evidence="2" id="KW-1185">Reference proteome</keyword>
<dbReference type="Proteomes" id="UP000077202">
    <property type="component" value="Unassembled WGS sequence"/>
</dbReference>